<keyword evidence="10" id="KW-0333">Golgi apparatus</keyword>
<evidence type="ECO:0000256" key="1">
    <source>
        <dbReference type="ARBA" id="ARBA00004257"/>
    </source>
</evidence>
<feature type="region of interest" description="Disordered" evidence="15">
    <location>
        <begin position="1"/>
        <end position="31"/>
    </location>
</feature>
<evidence type="ECO:0000256" key="10">
    <source>
        <dbReference type="ARBA" id="ARBA00023034"/>
    </source>
</evidence>
<dbReference type="GO" id="GO:0005886">
    <property type="term" value="C:plasma membrane"/>
    <property type="evidence" value="ECO:0007669"/>
    <property type="project" value="UniProtKB-SubCell"/>
</dbReference>
<keyword evidence="6" id="KW-0963">Cytoplasm</keyword>
<dbReference type="eggNOG" id="KOG3114">
    <property type="taxonomic scope" value="Eukaryota"/>
</dbReference>
<dbReference type="PANTHER" id="PTHR15627">
    <property type="entry name" value="NATURAL KILLER CELL-SPECIFIC ANTIGEN KLIP1"/>
    <property type="match status" value="1"/>
</dbReference>
<feature type="transmembrane region" description="Helical" evidence="16">
    <location>
        <begin position="137"/>
        <end position="163"/>
    </location>
</feature>
<comment type="function">
    <text evidence="13">Involved in the maintenance of the Golgi structure. May play a role in hematopoiesis.</text>
</comment>
<keyword evidence="12" id="KW-0325">Glycoprotein</keyword>
<evidence type="ECO:0000313" key="17">
    <source>
        <dbReference type="EMBL" id="KJE89032.1"/>
    </source>
</evidence>
<evidence type="ECO:0000256" key="2">
    <source>
        <dbReference type="ARBA" id="ARBA00004496"/>
    </source>
</evidence>
<evidence type="ECO:0000256" key="8">
    <source>
        <dbReference type="ARBA" id="ARBA00022782"/>
    </source>
</evidence>
<evidence type="ECO:0000256" key="14">
    <source>
        <dbReference type="ARBA" id="ARBA00032951"/>
    </source>
</evidence>
<keyword evidence="18" id="KW-1185">Reference proteome</keyword>
<feature type="transmembrane region" description="Helical" evidence="16">
    <location>
        <begin position="107"/>
        <end position="125"/>
    </location>
</feature>
<evidence type="ECO:0000256" key="7">
    <source>
        <dbReference type="ARBA" id="ARBA00022692"/>
    </source>
</evidence>
<dbReference type="AlphaFoldDB" id="A0A0D2VGN1"/>
<accession>A0A0D2VGN1</accession>
<dbReference type="GO" id="GO:0030154">
    <property type="term" value="P:cell differentiation"/>
    <property type="evidence" value="ECO:0007669"/>
    <property type="project" value="UniProtKB-KW"/>
</dbReference>
<feature type="transmembrane region" description="Helical" evidence="16">
    <location>
        <begin position="169"/>
        <end position="193"/>
    </location>
</feature>
<comment type="subcellular location">
    <subcellularLocation>
        <location evidence="3">Cell membrane</location>
        <topology evidence="3">Multi-pass membrane protein</topology>
    </subcellularLocation>
    <subcellularLocation>
        <location evidence="2">Cytoplasm</location>
    </subcellularLocation>
    <subcellularLocation>
        <location evidence="1">Golgi apparatus</location>
        <location evidence="1">cis-Golgi network membrane</location>
        <topology evidence="1">Multi-pass membrane protein</topology>
    </subcellularLocation>
</comment>
<feature type="transmembrane region" description="Helical" evidence="16">
    <location>
        <begin position="200"/>
        <end position="221"/>
    </location>
</feature>
<evidence type="ECO:0000256" key="5">
    <source>
        <dbReference type="ARBA" id="ARBA00022475"/>
    </source>
</evidence>
<keyword evidence="5" id="KW-1003">Cell membrane</keyword>
<keyword evidence="11 16" id="KW-0472">Membrane</keyword>
<feature type="transmembrane region" description="Helical" evidence="16">
    <location>
        <begin position="227"/>
        <end position="247"/>
    </location>
</feature>
<dbReference type="OrthoDB" id="10256463at2759"/>
<evidence type="ECO:0000256" key="16">
    <source>
        <dbReference type="SAM" id="Phobius"/>
    </source>
</evidence>
<evidence type="ECO:0000313" key="18">
    <source>
        <dbReference type="Proteomes" id="UP000008743"/>
    </source>
</evidence>
<dbReference type="PhylomeDB" id="A0A0D2VGN1"/>
<dbReference type="Proteomes" id="UP000008743">
    <property type="component" value="Unassembled WGS sequence"/>
</dbReference>
<dbReference type="InterPro" id="IPR051521">
    <property type="entry name" value="tRNA_Mod/Golgi_Maint"/>
</dbReference>
<organism evidence="17 18">
    <name type="scientific">Capsaspora owczarzaki (strain ATCC 30864)</name>
    <dbReference type="NCBI Taxonomy" id="595528"/>
    <lineage>
        <taxon>Eukaryota</taxon>
        <taxon>Filasterea</taxon>
        <taxon>Capsaspora</taxon>
    </lineage>
</organism>
<proteinExistence type="predicted"/>
<dbReference type="InParanoid" id="A0A0D2VGN1"/>
<evidence type="ECO:0000256" key="12">
    <source>
        <dbReference type="ARBA" id="ARBA00023180"/>
    </source>
</evidence>
<evidence type="ECO:0000256" key="15">
    <source>
        <dbReference type="SAM" id="MobiDB-lite"/>
    </source>
</evidence>
<dbReference type="EMBL" id="KE346360">
    <property type="protein sequence ID" value="KJE89032.1"/>
    <property type="molecule type" value="Genomic_DNA"/>
</dbReference>
<feature type="compositionally biased region" description="Low complexity" evidence="15">
    <location>
        <begin position="13"/>
        <end position="23"/>
    </location>
</feature>
<dbReference type="RefSeq" id="XP_004365462.1">
    <property type="nucleotide sequence ID" value="XM_004365405.2"/>
</dbReference>
<keyword evidence="8" id="KW-0221">Differentiation</keyword>
<name>A0A0D2VGN1_CAPO3</name>
<evidence type="ECO:0000256" key="4">
    <source>
        <dbReference type="ARBA" id="ARBA00015622"/>
    </source>
</evidence>
<keyword evidence="9 16" id="KW-1133">Transmembrane helix</keyword>
<evidence type="ECO:0000256" key="3">
    <source>
        <dbReference type="ARBA" id="ARBA00004651"/>
    </source>
</evidence>
<sequence length="257" mass="28293">MSTAIDFGEDDIPPSQRQPSQPQDQANMPSLGGALSAAMMSGLGQQIAGNMWSAGSEQAKQAYGAYARVDLLRPYFDVEVHQVRARLLRSFLPTRPSRDVDPVPTELYGPLMLVFSLVTVLLFGMKHSGTEVREGTLMGTALAICFGYWIGGSSIYFFFAYIFNTSLSFLQILYTTGYGLVAYCVCLLVATMLPGSNAFLLAWAVLGSLSAAKMALVFFSRTADRKQGLIVGSVVFVIHWVYLFYLFRAYHMIVGPW</sequence>
<evidence type="ECO:0000256" key="6">
    <source>
        <dbReference type="ARBA" id="ARBA00022490"/>
    </source>
</evidence>
<dbReference type="GO" id="GO:0005794">
    <property type="term" value="C:Golgi apparatus"/>
    <property type="evidence" value="ECO:0007669"/>
    <property type="project" value="UniProtKB-SubCell"/>
</dbReference>
<dbReference type="OMA" id="HCIVLFV"/>
<dbReference type="PANTHER" id="PTHR15627:SF14">
    <property type="entry name" value="PROTEIN YIPF3"/>
    <property type="match status" value="1"/>
</dbReference>
<reference evidence="18" key="1">
    <citation type="submission" date="2011-02" db="EMBL/GenBank/DDBJ databases">
        <title>The Genome Sequence of Capsaspora owczarzaki ATCC 30864.</title>
        <authorList>
            <person name="Russ C."/>
            <person name="Cuomo C."/>
            <person name="Burger G."/>
            <person name="Gray M.W."/>
            <person name="Holland P.W.H."/>
            <person name="King N."/>
            <person name="Lang F.B.F."/>
            <person name="Roger A.J."/>
            <person name="Ruiz-Trillo I."/>
            <person name="Young S.K."/>
            <person name="Zeng Q."/>
            <person name="Gargeya S."/>
            <person name="Alvarado L."/>
            <person name="Berlin A."/>
            <person name="Chapman S.B."/>
            <person name="Chen Z."/>
            <person name="Freedman E."/>
            <person name="Gellesch M."/>
            <person name="Goldberg J."/>
            <person name="Griggs A."/>
            <person name="Gujja S."/>
            <person name="Heilman E."/>
            <person name="Heiman D."/>
            <person name="Howarth C."/>
            <person name="Mehta T."/>
            <person name="Neiman D."/>
            <person name="Pearson M."/>
            <person name="Roberts A."/>
            <person name="Saif S."/>
            <person name="Shea T."/>
            <person name="Shenoy N."/>
            <person name="Sisk P."/>
            <person name="Stolte C."/>
            <person name="Sykes S."/>
            <person name="White J."/>
            <person name="Yandava C."/>
            <person name="Haas B."/>
            <person name="Nusbaum C."/>
            <person name="Birren B."/>
        </authorList>
    </citation>
    <scope>NUCLEOTIDE SEQUENCE</scope>
    <source>
        <strain evidence="18">ATCC 30864</strain>
    </source>
</reference>
<keyword evidence="7 16" id="KW-0812">Transmembrane</keyword>
<evidence type="ECO:0000256" key="9">
    <source>
        <dbReference type="ARBA" id="ARBA00022989"/>
    </source>
</evidence>
<evidence type="ECO:0000256" key="11">
    <source>
        <dbReference type="ARBA" id="ARBA00023136"/>
    </source>
</evidence>
<dbReference type="STRING" id="595528.A0A0D2VGN1"/>
<evidence type="ECO:0000256" key="13">
    <source>
        <dbReference type="ARBA" id="ARBA00024809"/>
    </source>
</evidence>
<gene>
    <name evidence="17" type="ORF">CAOG_000591</name>
</gene>
<protein>
    <recommendedName>
        <fullName evidence="4">Protein YIPF3</fullName>
    </recommendedName>
    <alternativeName>
        <fullName evidence="14">YIP1 family member 3</fullName>
    </alternativeName>
</protein>